<evidence type="ECO:0000313" key="3">
    <source>
        <dbReference type="Proteomes" id="UP000239156"/>
    </source>
</evidence>
<feature type="compositionally biased region" description="Polar residues" evidence="1">
    <location>
        <begin position="18"/>
        <end position="43"/>
    </location>
</feature>
<dbReference type="AlphaFoldDB" id="A0A2S4VZZ5"/>
<proteinExistence type="predicted"/>
<name>A0A2S4VZZ5_9BASI</name>
<dbReference type="EMBL" id="PKSL01000014">
    <property type="protein sequence ID" value="POW15086.1"/>
    <property type="molecule type" value="Genomic_DNA"/>
</dbReference>
<keyword evidence="3" id="KW-1185">Reference proteome</keyword>
<reference evidence="2" key="1">
    <citation type="submission" date="2017-12" db="EMBL/GenBank/DDBJ databases">
        <title>Gene loss provides genomic basis for host adaptation in cereal stripe rust fungi.</title>
        <authorList>
            <person name="Xia C."/>
        </authorList>
    </citation>
    <scope>NUCLEOTIDE SEQUENCE [LARGE SCALE GENOMIC DNA]</scope>
    <source>
        <strain evidence="2">93-210</strain>
    </source>
</reference>
<dbReference type="VEuPathDB" id="FungiDB:PSHT_14330"/>
<sequence>MEGHGGADAWASMRDEFQPQSNPHPSDHSIQGSMSNTTPSQFNPGDGRTYNYHHERHSVPGEQLHNPSHYYQPVTKHTIGAPVDGNHSGIGTQGDPTPAGPLSRNGSGHTSTVQGNNNTPSGAGHTTAPQGRGGHPYTSKLPDPIQSPIFLHHISANKHHSYEALHPVGPWAATPPSTAAAWVQSVPRDSAASAPHPLLTGMKAANSFLMITTLCVPLEKVVALKVQPSTSLITFITTTVRRVLLSSELDSFGRQSSLKDTGGKKPYSLVKDAIDGQSTDWLETHLSIKWREDGDLVEKVDQAIVRRLKTDKNVLATLIKTRLANPNGVPRLRKLVSEVYGQMHSRYKDVDPKKISQDKEITSAARARLAYLRLLIHLNQLKHERVKGTKNPAPPHFWTAIEEDLARRVGKPAIYKYAFGLLIIAKDRALWGNDTTLAKDFTANQAALPTNEEIAAKIAQLNGRASEDKGADGENDKENDHDFSPYRFSTPTGAPLRKPTHFCSLAYINPPNRQSSLKNTGGKKPYSLVKHRLAQDSPLHQVARGRRPCRKGRPGIVRRLKTDKNVLATLIKTRLANPNGVPRLRQGDHIGCSSLIGLLEAAHSPQSTQTRAGQGHQKPSPSPLLDGYRRGSCPSCGQAAIYTSNAFGLLIIAKDRALWVTIRPWPKTSQPIKRLPTNEEIAAKIAQLNGRRDSSESLPDGLERLQLVRKRFRQVGGSYSSSESFADELELLQAVENASRRPGGSPGRQKCFMTAWRLLQLVGKLRRRAGASPGRRKRFPTAWRLSRPSKRFLKAWRLSRLLKVLHDGLEALQAVENASR</sequence>
<evidence type="ECO:0000313" key="2">
    <source>
        <dbReference type="EMBL" id="POW15086.1"/>
    </source>
</evidence>
<feature type="region of interest" description="Disordered" evidence="1">
    <location>
        <begin position="77"/>
        <end position="142"/>
    </location>
</feature>
<protein>
    <submittedName>
        <fullName evidence="2">Uncharacterized protein</fullName>
    </submittedName>
</protein>
<organism evidence="2 3">
    <name type="scientific">Puccinia striiformis</name>
    <dbReference type="NCBI Taxonomy" id="27350"/>
    <lineage>
        <taxon>Eukaryota</taxon>
        <taxon>Fungi</taxon>
        <taxon>Dikarya</taxon>
        <taxon>Basidiomycota</taxon>
        <taxon>Pucciniomycotina</taxon>
        <taxon>Pucciniomycetes</taxon>
        <taxon>Pucciniales</taxon>
        <taxon>Pucciniaceae</taxon>
        <taxon>Puccinia</taxon>
    </lineage>
</organism>
<feature type="compositionally biased region" description="Basic and acidic residues" evidence="1">
    <location>
        <begin position="465"/>
        <end position="484"/>
    </location>
</feature>
<dbReference type="Proteomes" id="UP000239156">
    <property type="component" value="Unassembled WGS sequence"/>
</dbReference>
<dbReference type="VEuPathDB" id="FungiDB:PSHT_14255"/>
<feature type="region of interest" description="Disordered" evidence="1">
    <location>
        <begin position="1"/>
        <end position="53"/>
    </location>
</feature>
<evidence type="ECO:0000256" key="1">
    <source>
        <dbReference type="SAM" id="MobiDB-lite"/>
    </source>
</evidence>
<feature type="region of interest" description="Disordered" evidence="1">
    <location>
        <begin position="464"/>
        <end position="485"/>
    </location>
</feature>
<dbReference type="VEuPathDB" id="FungiDB:PSTT_02356"/>
<accession>A0A2S4VZZ5</accession>
<feature type="region of interest" description="Disordered" evidence="1">
    <location>
        <begin position="603"/>
        <end position="629"/>
    </location>
</feature>
<comment type="caution">
    <text evidence="2">The sequence shown here is derived from an EMBL/GenBank/DDBJ whole genome shotgun (WGS) entry which is preliminary data.</text>
</comment>
<gene>
    <name evidence="2" type="ORF">PSTT_02356</name>
</gene>
<feature type="compositionally biased region" description="Polar residues" evidence="1">
    <location>
        <begin position="104"/>
        <end position="121"/>
    </location>
</feature>